<dbReference type="OMA" id="KVGFQGT"/>
<dbReference type="VEuPathDB" id="AmoebaDB:EIN_154530"/>
<proteinExistence type="inferred from homology"/>
<evidence type="ECO:0000256" key="7">
    <source>
        <dbReference type="ARBA" id="ARBA00023034"/>
    </source>
</evidence>
<evidence type="ECO:0000256" key="3">
    <source>
        <dbReference type="ARBA" id="ARBA00008961"/>
    </source>
</evidence>
<feature type="transmembrane region" description="Helical" evidence="9">
    <location>
        <begin position="12"/>
        <end position="35"/>
    </location>
</feature>
<dbReference type="RefSeq" id="XP_004258157.1">
    <property type="nucleotide sequence ID" value="XM_004258109.1"/>
</dbReference>
<keyword evidence="4 9" id="KW-0812">Transmembrane</keyword>
<evidence type="ECO:0000256" key="6">
    <source>
        <dbReference type="ARBA" id="ARBA00022989"/>
    </source>
</evidence>
<dbReference type="GeneID" id="14890277"/>
<dbReference type="Pfam" id="PF06842">
    <property type="entry name" value="DUF1242"/>
    <property type="match status" value="1"/>
</dbReference>
<sequence length="76" mass="8662">MTALFNFQSMMVVIILFVCTCTYLRLNIGFIRNFMDKKKEGVPGMMWKAARLGERASPWVSLSCIALGIATLIWQQ</sequence>
<evidence type="ECO:0000256" key="4">
    <source>
        <dbReference type="ARBA" id="ARBA00022692"/>
    </source>
</evidence>
<evidence type="ECO:0000313" key="10">
    <source>
        <dbReference type="EMBL" id="ELP91386.1"/>
    </source>
</evidence>
<keyword evidence="8 9" id="KW-0472">Membrane</keyword>
<keyword evidence="6 9" id="KW-1133">Transmembrane helix</keyword>
<keyword evidence="11" id="KW-1185">Reference proteome</keyword>
<reference evidence="10 11" key="1">
    <citation type="submission" date="2012-10" db="EMBL/GenBank/DDBJ databases">
        <authorList>
            <person name="Zafar N."/>
            <person name="Inman J."/>
            <person name="Hall N."/>
            <person name="Lorenzi H."/>
            <person name="Caler E."/>
        </authorList>
    </citation>
    <scope>NUCLEOTIDE SEQUENCE [LARGE SCALE GENOMIC DNA]</scope>
    <source>
        <strain evidence="10 11">IP1</strain>
    </source>
</reference>
<feature type="transmembrane region" description="Helical" evidence="9">
    <location>
        <begin position="56"/>
        <end position="74"/>
    </location>
</feature>
<dbReference type="AlphaFoldDB" id="A0A0A1UF18"/>
<evidence type="ECO:0000256" key="9">
    <source>
        <dbReference type="RuleBase" id="RU910717"/>
    </source>
</evidence>
<accession>A0A0A1UF18</accession>
<evidence type="ECO:0000256" key="2">
    <source>
        <dbReference type="ARBA" id="ARBA00004614"/>
    </source>
</evidence>
<dbReference type="Proteomes" id="UP000014680">
    <property type="component" value="Unassembled WGS sequence"/>
</dbReference>
<comment type="similarity">
    <text evidence="3 9">Belongs to the KISH family.</text>
</comment>
<gene>
    <name evidence="10" type="ORF">EIN_154530</name>
</gene>
<evidence type="ECO:0000256" key="5">
    <source>
        <dbReference type="ARBA" id="ARBA00022729"/>
    </source>
</evidence>
<protein>
    <recommendedName>
        <fullName evidence="9">Protein kish</fullName>
    </recommendedName>
</protein>
<dbReference type="EMBL" id="KB206474">
    <property type="protein sequence ID" value="ELP91386.1"/>
    <property type="molecule type" value="Genomic_DNA"/>
</dbReference>
<dbReference type="KEGG" id="eiv:EIN_154530"/>
<comment type="caution">
    <text evidence="9">Lacks conserved residue(s) required for the propagation of feature annotation.</text>
</comment>
<evidence type="ECO:0000256" key="1">
    <source>
        <dbReference type="ARBA" id="ARBA00002154"/>
    </source>
</evidence>
<dbReference type="InterPro" id="IPR051523">
    <property type="entry name" value="KISH_domain"/>
</dbReference>
<dbReference type="OrthoDB" id="10034655at2759"/>
<evidence type="ECO:0000256" key="8">
    <source>
        <dbReference type="ARBA" id="ARBA00023136"/>
    </source>
</evidence>
<comment type="function">
    <text evidence="1 9">Involved in the early part of the secretory pathway.</text>
</comment>
<evidence type="ECO:0000313" key="11">
    <source>
        <dbReference type="Proteomes" id="UP000014680"/>
    </source>
</evidence>
<dbReference type="GO" id="GO:0000139">
    <property type="term" value="C:Golgi membrane"/>
    <property type="evidence" value="ECO:0007669"/>
    <property type="project" value="UniProtKB-SubCell"/>
</dbReference>
<comment type="subcellular location">
    <subcellularLocation>
        <location evidence="2">Golgi apparatus membrane</location>
        <topology evidence="2">Single-pass type I membrane protein</topology>
    </subcellularLocation>
</comment>
<dbReference type="InterPro" id="IPR009653">
    <property type="entry name" value="Ksh1"/>
</dbReference>
<dbReference type="PANTHER" id="PTHR13229">
    <property type="entry name" value="PROTEIN KISH-A"/>
    <property type="match status" value="1"/>
</dbReference>
<name>A0A0A1UF18_ENTIV</name>
<keyword evidence="7" id="KW-0333">Golgi apparatus</keyword>
<keyword evidence="5" id="KW-0732">Signal</keyword>
<organism evidence="10 11">
    <name type="scientific">Entamoeba invadens IP1</name>
    <dbReference type="NCBI Taxonomy" id="370355"/>
    <lineage>
        <taxon>Eukaryota</taxon>
        <taxon>Amoebozoa</taxon>
        <taxon>Evosea</taxon>
        <taxon>Archamoebae</taxon>
        <taxon>Mastigamoebida</taxon>
        <taxon>Entamoebidae</taxon>
        <taxon>Entamoeba</taxon>
    </lineage>
</organism>